<evidence type="ECO:0000256" key="4">
    <source>
        <dbReference type="ARBA" id="ARBA00022801"/>
    </source>
</evidence>
<dbReference type="GO" id="GO:0006508">
    <property type="term" value="P:proteolysis"/>
    <property type="evidence" value="ECO:0007669"/>
    <property type="project" value="UniProtKB-KW"/>
</dbReference>
<sequence length="247" mass="27947">MHRCNRCQTLISQTVEKLQLHRYSSTTPSRRASSTSLQIPILHARPIPIANRLHHHHRDFSADSDCPFSVIFFDRRFGRRFRSSSSTAVSSGVLLGRELVNSPPNVLTPGVLAEEASTIASTYSDVFTAKILDTEQFGKGMTFYSGGYNIKTGPGCMIELMKFDMGGSAAVLGAAKALGQIKPLGVEVYYLNHPLYFFLFKTKPKPKRFDLSENWMQVFDDPTKLTQDDLYDLRLRWAKCFFELHEN</sequence>
<dbReference type="PRINTS" id="PR00481">
    <property type="entry name" value="LAMNOPPTDASE"/>
</dbReference>
<dbReference type="GO" id="GO:0030145">
    <property type="term" value="F:manganese ion binding"/>
    <property type="evidence" value="ECO:0007669"/>
    <property type="project" value="InterPro"/>
</dbReference>
<keyword evidence="2" id="KW-0031">Aminopeptidase</keyword>
<proteinExistence type="inferred from homology"/>
<reference evidence="6 7" key="1">
    <citation type="submission" date="2023-01" db="EMBL/GenBank/DDBJ databases">
        <authorList>
            <person name="Kreplak J."/>
        </authorList>
    </citation>
    <scope>NUCLEOTIDE SEQUENCE [LARGE SCALE GENOMIC DNA]</scope>
</reference>
<dbReference type="PANTHER" id="PTHR11963:SF23">
    <property type="entry name" value="CYTOSOL AMINOPEPTIDASE"/>
    <property type="match status" value="1"/>
</dbReference>
<dbReference type="PANTHER" id="PTHR11963">
    <property type="entry name" value="LEUCINE AMINOPEPTIDASE-RELATED"/>
    <property type="match status" value="1"/>
</dbReference>
<gene>
    <name evidence="6" type="ORF">VFH_VI082960</name>
</gene>
<evidence type="ECO:0000256" key="2">
    <source>
        <dbReference type="ARBA" id="ARBA00022438"/>
    </source>
</evidence>
<name>A0AAV1B4E5_VICFA</name>
<keyword evidence="4" id="KW-0378">Hydrolase</keyword>
<dbReference type="Proteomes" id="UP001157006">
    <property type="component" value="Chromosome 6"/>
</dbReference>
<evidence type="ECO:0000313" key="6">
    <source>
        <dbReference type="EMBL" id="CAI8617569.1"/>
    </source>
</evidence>
<keyword evidence="7" id="KW-1185">Reference proteome</keyword>
<protein>
    <recommendedName>
        <fullName evidence="5">Cytosol aminopeptidase domain-containing protein</fullName>
    </recommendedName>
</protein>
<dbReference type="SUPFAM" id="SSF53187">
    <property type="entry name" value="Zn-dependent exopeptidases"/>
    <property type="match status" value="1"/>
</dbReference>
<dbReference type="InterPro" id="IPR011356">
    <property type="entry name" value="Leucine_aapep/pepB"/>
</dbReference>
<evidence type="ECO:0000259" key="5">
    <source>
        <dbReference type="Pfam" id="PF00883"/>
    </source>
</evidence>
<dbReference type="Pfam" id="PF00883">
    <property type="entry name" value="Peptidase_M17"/>
    <property type="match status" value="1"/>
</dbReference>
<dbReference type="AlphaFoldDB" id="A0AAV1B4E5"/>
<dbReference type="GO" id="GO:0070006">
    <property type="term" value="F:metalloaminopeptidase activity"/>
    <property type="evidence" value="ECO:0007669"/>
    <property type="project" value="InterPro"/>
</dbReference>
<evidence type="ECO:0000313" key="7">
    <source>
        <dbReference type="Proteomes" id="UP001157006"/>
    </source>
</evidence>
<dbReference type="InterPro" id="IPR000819">
    <property type="entry name" value="Peptidase_M17_C"/>
</dbReference>
<dbReference type="Gene3D" id="3.40.630.10">
    <property type="entry name" value="Zn peptidases"/>
    <property type="match status" value="2"/>
</dbReference>
<dbReference type="EMBL" id="OX451741">
    <property type="protein sequence ID" value="CAI8617569.1"/>
    <property type="molecule type" value="Genomic_DNA"/>
</dbReference>
<feature type="domain" description="Cytosol aminopeptidase" evidence="5">
    <location>
        <begin position="138"/>
        <end position="183"/>
    </location>
</feature>
<dbReference type="GO" id="GO:0005737">
    <property type="term" value="C:cytoplasm"/>
    <property type="evidence" value="ECO:0007669"/>
    <property type="project" value="InterPro"/>
</dbReference>
<evidence type="ECO:0000256" key="3">
    <source>
        <dbReference type="ARBA" id="ARBA00022670"/>
    </source>
</evidence>
<comment type="similarity">
    <text evidence="1">Belongs to the peptidase M17 family.</text>
</comment>
<organism evidence="6 7">
    <name type="scientific">Vicia faba</name>
    <name type="common">Broad bean</name>
    <name type="synonym">Faba vulgaris</name>
    <dbReference type="NCBI Taxonomy" id="3906"/>
    <lineage>
        <taxon>Eukaryota</taxon>
        <taxon>Viridiplantae</taxon>
        <taxon>Streptophyta</taxon>
        <taxon>Embryophyta</taxon>
        <taxon>Tracheophyta</taxon>
        <taxon>Spermatophyta</taxon>
        <taxon>Magnoliopsida</taxon>
        <taxon>eudicotyledons</taxon>
        <taxon>Gunneridae</taxon>
        <taxon>Pentapetalae</taxon>
        <taxon>rosids</taxon>
        <taxon>fabids</taxon>
        <taxon>Fabales</taxon>
        <taxon>Fabaceae</taxon>
        <taxon>Papilionoideae</taxon>
        <taxon>50 kb inversion clade</taxon>
        <taxon>NPAAA clade</taxon>
        <taxon>Hologalegina</taxon>
        <taxon>IRL clade</taxon>
        <taxon>Fabeae</taxon>
        <taxon>Vicia</taxon>
    </lineage>
</organism>
<evidence type="ECO:0000256" key="1">
    <source>
        <dbReference type="ARBA" id="ARBA00009528"/>
    </source>
</evidence>
<accession>A0AAV1B4E5</accession>
<keyword evidence="3" id="KW-0645">Protease</keyword>